<dbReference type="GO" id="GO:0007249">
    <property type="term" value="P:canonical NF-kappaB signal transduction"/>
    <property type="evidence" value="ECO:0007669"/>
    <property type="project" value="UniProtKB-ARBA"/>
</dbReference>
<dbReference type="SMART" id="SM00248">
    <property type="entry name" value="ANK"/>
    <property type="match status" value="6"/>
</dbReference>
<feature type="repeat" description="ANK" evidence="1">
    <location>
        <begin position="654"/>
        <end position="686"/>
    </location>
</feature>
<dbReference type="PROSITE" id="PS50254">
    <property type="entry name" value="REL_2"/>
    <property type="match status" value="1"/>
</dbReference>
<dbReference type="Proteomes" id="UP000515204">
    <property type="component" value="Unplaced"/>
</dbReference>
<dbReference type="InterPro" id="IPR011029">
    <property type="entry name" value="DEATH-like_dom_sf"/>
</dbReference>
<dbReference type="AlphaFoldDB" id="A0A6P3WQ71"/>
<dbReference type="PRINTS" id="PR00057">
    <property type="entry name" value="NFKBTNSCPFCT"/>
</dbReference>
<dbReference type="InterPro" id="IPR014756">
    <property type="entry name" value="Ig_E-set"/>
</dbReference>
<dbReference type="GO" id="GO:0000978">
    <property type="term" value="F:RNA polymerase II cis-regulatory region sequence-specific DNA binding"/>
    <property type="evidence" value="ECO:0007669"/>
    <property type="project" value="TreeGrafter"/>
</dbReference>
<dbReference type="InterPro" id="IPR036770">
    <property type="entry name" value="Ankyrin_rpt-contain_sf"/>
</dbReference>
<dbReference type="OrthoDB" id="10254686at2759"/>
<dbReference type="GO" id="GO:0008063">
    <property type="term" value="P:Toll signaling pathway"/>
    <property type="evidence" value="ECO:0007669"/>
    <property type="project" value="UniProtKB-ARBA"/>
</dbReference>
<dbReference type="FunFam" id="2.60.40.10:FF:000046">
    <property type="entry name" value="Nuclear factor NF-kappa-B p105 subunit"/>
    <property type="match status" value="1"/>
</dbReference>
<evidence type="ECO:0000313" key="4">
    <source>
        <dbReference type="RefSeq" id="XP_014468193.1"/>
    </source>
</evidence>
<dbReference type="SUPFAM" id="SSF47986">
    <property type="entry name" value="DEATH domain"/>
    <property type="match status" value="1"/>
</dbReference>
<dbReference type="RefSeq" id="XP_014468193.1">
    <property type="nucleotide sequence ID" value="XM_014612707.1"/>
</dbReference>
<dbReference type="GeneID" id="106741078"/>
<evidence type="ECO:0000313" key="3">
    <source>
        <dbReference type="Proteomes" id="UP000515204"/>
    </source>
</evidence>
<dbReference type="SMART" id="SM00429">
    <property type="entry name" value="IPT"/>
    <property type="match status" value="1"/>
</dbReference>
<accession>A0A6P3WQ71</accession>
<protein>
    <submittedName>
        <fullName evidence="4">Nuclear factor NF-kappa-B p100 subunit isoform X1</fullName>
    </submittedName>
</protein>
<dbReference type="InterPro" id="IPR008967">
    <property type="entry name" value="p53-like_TF_DNA-bd_sf"/>
</dbReference>
<dbReference type="InterPro" id="IPR002110">
    <property type="entry name" value="Ankyrin_rpt"/>
</dbReference>
<dbReference type="Gene3D" id="2.60.40.10">
    <property type="entry name" value="Immunoglobulins"/>
    <property type="match status" value="1"/>
</dbReference>
<feature type="repeat" description="ANK" evidence="1">
    <location>
        <begin position="586"/>
        <end position="618"/>
    </location>
</feature>
<evidence type="ECO:0000256" key="1">
    <source>
        <dbReference type="PROSITE-ProRule" id="PRU00023"/>
    </source>
</evidence>
<dbReference type="Pfam" id="PF00554">
    <property type="entry name" value="RHD_DNA_bind"/>
    <property type="match status" value="1"/>
</dbReference>
<feature type="repeat" description="ANK" evidence="1">
    <location>
        <begin position="688"/>
        <end position="711"/>
    </location>
</feature>
<dbReference type="Pfam" id="PF16179">
    <property type="entry name" value="RHD_dimer"/>
    <property type="match status" value="1"/>
</dbReference>
<evidence type="ECO:0000259" key="2">
    <source>
        <dbReference type="PROSITE" id="PS50254"/>
    </source>
</evidence>
<dbReference type="PRINTS" id="PR01415">
    <property type="entry name" value="ANKYRIN"/>
</dbReference>
<dbReference type="SUPFAM" id="SSF49417">
    <property type="entry name" value="p53-like transcription factors"/>
    <property type="match status" value="1"/>
</dbReference>
<keyword evidence="3" id="KW-1185">Reference proteome</keyword>
<dbReference type="KEGG" id="dqu:106741078"/>
<dbReference type="PANTHER" id="PTHR24169:SF28">
    <property type="entry name" value="NUCLEAR FACTOR NF-KAPPA-B P110 SUBUNIT"/>
    <property type="match status" value="1"/>
</dbReference>
<dbReference type="Gene3D" id="2.60.40.340">
    <property type="entry name" value="Rel homology domain (RHD), DNA-binding domain"/>
    <property type="match status" value="1"/>
</dbReference>
<gene>
    <name evidence="4" type="primary">LOC106741078</name>
</gene>
<reference evidence="4" key="1">
    <citation type="submission" date="2025-08" db="UniProtKB">
        <authorList>
            <consortium name="RefSeq"/>
        </authorList>
    </citation>
    <scope>IDENTIFICATION</scope>
</reference>
<dbReference type="PROSITE" id="PS50088">
    <property type="entry name" value="ANK_REPEAT"/>
    <property type="match status" value="4"/>
</dbReference>
<dbReference type="GO" id="GO:0048935">
    <property type="term" value="P:peripheral nervous system neuron development"/>
    <property type="evidence" value="ECO:0007669"/>
    <property type="project" value="UniProtKB-ARBA"/>
</dbReference>
<feature type="repeat" description="ANK" evidence="1">
    <location>
        <begin position="722"/>
        <end position="757"/>
    </location>
</feature>
<proteinExistence type="predicted"/>
<dbReference type="InterPro" id="IPR000451">
    <property type="entry name" value="NFkB/Dor"/>
</dbReference>
<dbReference type="InterPro" id="IPR037059">
    <property type="entry name" value="RHD_DNA_bind_dom_sf"/>
</dbReference>
<dbReference type="CTD" id="5966"/>
<organism evidence="3 4">
    <name type="scientific">Dinoponera quadriceps</name>
    <name type="common">South American ant</name>
    <dbReference type="NCBI Taxonomy" id="609295"/>
    <lineage>
        <taxon>Eukaryota</taxon>
        <taxon>Metazoa</taxon>
        <taxon>Ecdysozoa</taxon>
        <taxon>Arthropoda</taxon>
        <taxon>Hexapoda</taxon>
        <taxon>Insecta</taxon>
        <taxon>Pterygota</taxon>
        <taxon>Neoptera</taxon>
        <taxon>Endopterygota</taxon>
        <taxon>Hymenoptera</taxon>
        <taxon>Apocrita</taxon>
        <taxon>Aculeata</taxon>
        <taxon>Formicoidea</taxon>
        <taxon>Formicidae</taxon>
        <taxon>Ponerinae</taxon>
        <taxon>Ponerini</taxon>
        <taxon>Dinoponera</taxon>
    </lineage>
</organism>
<dbReference type="Gene3D" id="1.10.533.10">
    <property type="entry name" value="Death Domain, Fas"/>
    <property type="match status" value="1"/>
</dbReference>
<dbReference type="GO" id="GO:0002225">
    <property type="term" value="P:positive regulation of antimicrobial peptide production"/>
    <property type="evidence" value="ECO:0007669"/>
    <property type="project" value="UniProtKB-ARBA"/>
</dbReference>
<dbReference type="CDD" id="cd01177">
    <property type="entry name" value="IPT_NFkappaB"/>
    <property type="match status" value="1"/>
</dbReference>
<dbReference type="GO" id="GO:0045087">
    <property type="term" value="P:innate immune response"/>
    <property type="evidence" value="ECO:0007669"/>
    <property type="project" value="UniProtKB-ARBA"/>
</dbReference>
<dbReference type="PANTHER" id="PTHR24169">
    <property type="entry name" value="NUCLEAR FACTOR NF-KAPPA-B PROTEIN"/>
    <property type="match status" value="1"/>
</dbReference>
<feature type="domain" description="RHD" evidence="2">
    <location>
        <begin position="102"/>
        <end position="301"/>
    </location>
</feature>
<dbReference type="InterPro" id="IPR033926">
    <property type="entry name" value="IPT_NFkappaB"/>
</dbReference>
<sequence>MLRDEEKCTFTSDKQTFDAMPDAYENFNMAMLMGNIIADNDVEPYLTYNDFAQVPNTNVLSPYSSSGSQGNMTASPMSLSSSPQHLEDYITFNNSSCRYEAIGEPYIEILVQPVEKFRFRYKSEMVATHGTLLGVPNGNSRKKSAPTVKLHNFPDKAIIRCTLVTSDDELRIPHAHRLVRRDDVLTDQDEPHDIEVSSQNNFTATFTSMGIIHTARKYIKDELVKKMRNKLLEERRRANINAISIRDDAEIKSNAEIYQKSMNLNSVTLCFQAYIPDPHNVIRFITASVYSNPINNLKSALTGELKICRIDKFSSSCVGGEEVFMFVEKVGKKNIKIRFFELNEDDIEVWHDYGRFSELDVHHQYAIVFRTPPYKDQNITSPREVFIQLERPSDSDCSEPVKFMYNPSDRMMVPGRKRTRISHSNSTELTQMIVNHNMNPTSDVPMTSNESTEISTEIRKMLDNDRCSSSEFRDFLANIDFEKYTNLWSNSEENKLTYDGPSRKQENDKAFSRNIIIDTLKLIKAEQDKEKQKEIIKNSLKDRSTYGDSPLHSALRHEQKNIAKYILMLMSTLPNYKDLVNTQNSSGKTPLHYAVTQSQSDIIKVLLLLGADLNLSDNCGQMPLHCAVKFQETGECVDTLLSAKDINIEAHTDLGWTPLHLAAEAGSYHAVRSLIRAGADVNSADMSYGRTVLHIAVEGGHRDIVEFLLKNTKINVNQRNLGGNTALHNAVVTPGAKAKEICSLLIRYGANPHIKNNNRESEEETAVAPVIKREVDSEDENMEGFSGQSSFDLASNNPDMLNLVSSKHDALLNAVDEIKEEEEDNDETQQKIWLDREQEKQLSAILDRTEGWKKLADYFNYKYLMKTFQQSSSSPTLLLLNYITIQSDTSLEQLKSILHNIGEEEGSMYMNEVLSKTFMKRVLSSFRC</sequence>
<dbReference type="InterPro" id="IPR013783">
    <property type="entry name" value="Ig-like_fold"/>
</dbReference>
<dbReference type="Pfam" id="PF12796">
    <property type="entry name" value="Ank_2"/>
    <property type="match status" value="2"/>
</dbReference>
<dbReference type="Gene3D" id="1.25.40.20">
    <property type="entry name" value="Ankyrin repeat-containing domain"/>
    <property type="match status" value="1"/>
</dbReference>
<dbReference type="GO" id="GO:0005737">
    <property type="term" value="C:cytoplasm"/>
    <property type="evidence" value="ECO:0007669"/>
    <property type="project" value="InterPro"/>
</dbReference>
<dbReference type="InterPro" id="IPR032397">
    <property type="entry name" value="RHD_dimer"/>
</dbReference>
<name>A0A6P3WQ71_DINQU</name>
<dbReference type="InterPro" id="IPR011539">
    <property type="entry name" value="RHD_DNA_bind_dom"/>
</dbReference>
<dbReference type="GO" id="GO:0035206">
    <property type="term" value="P:regulation of hemocyte proliferation"/>
    <property type="evidence" value="ECO:0007669"/>
    <property type="project" value="UniProtKB-ARBA"/>
</dbReference>
<dbReference type="GO" id="GO:0005654">
    <property type="term" value="C:nucleoplasm"/>
    <property type="evidence" value="ECO:0007669"/>
    <property type="project" value="UniProtKB-ARBA"/>
</dbReference>
<dbReference type="InterPro" id="IPR002909">
    <property type="entry name" value="IPT_dom"/>
</dbReference>
<dbReference type="SUPFAM" id="SSF48403">
    <property type="entry name" value="Ankyrin repeat"/>
    <property type="match status" value="1"/>
</dbReference>
<keyword evidence="1" id="KW-0040">ANK repeat</keyword>
<dbReference type="GO" id="GO:0001228">
    <property type="term" value="F:DNA-binding transcription activator activity, RNA polymerase II-specific"/>
    <property type="evidence" value="ECO:0007669"/>
    <property type="project" value="UniProtKB-ARBA"/>
</dbReference>
<dbReference type="SUPFAM" id="SSF81296">
    <property type="entry name" value="E set domains"/>
    <property type="match status" value="1"/>
</dbReference>
<dbReference type="PROSITE" id="PS50297">
    <property type="entry name" value="ANK_REP_REGION"/>
    <property type="match status" value="3"/>
</dbReference>